<evidence type="ECO:0000313" key="1">
    <source>
        <dbReference type="EMBL" id="AET41689.1"/>
    </source>
</evidence>
<gene>
    <name evidence="1" type="ordered locus">Ecym_8420</name>
</gene>
<dbReference type="GeneID" id="11470025"/>
<accession>G8JXW5</accession>
<dbReference type="EMBL" id="CP002504">
    <property type="protein sequence ID" value="AET41689.1"/>
    <property type="molecule type" value="Genomic_DNA"/>
</dbReference>
<evidence type="ECO:0000313" key="2">
    <source>
        <dbReference type="Proteomes" id="UP000006790"/>
    </source>
</evidence>
<proteinExistence type="predicted"/>
<dbReference type="AlphaFoldDB" id="G8JXW5"/>
<reference evidence="2" key="1">
    <citation type="journal article" date="2012" name="G3 (Bethesda)">
        <title>Pichia sorbitophila, an interspecies yeast hybrid reveals early steps of genome resolution following polyploidization.</title>
        <authorList>
            <person name="Leh Louis V."/>
            <person name="Despons L."/>
            <person name="Friedrich A."/>
            <person name="Martin T."/>
            <person name="Durrens P."/>
            <person name="Casaregola S."/>
            <person name="Neuveglise C."/>
            <person name="Fairhead C."/>
            <person name="Marck C."/>
            <person name="Cruz J.A."/>
            <person name="Straub M.L."/>
            <person name="Kugler V."/>
            <person name="Sacerdot C."/>
            <person name="Uzunov Z."/>
            <person name="Thierry A."/>
            <person name="Weiss S."/>
            <person name="Bleykasten C."/>
            <person name="De Montigny J."/>
            <person name="Jacques N."/>
            <person name="Jung P."/>
            <person name="Lemaire M."/>
            <person name="Mallet S."/>
            <person name="Morel G."/>
            <person name="Richard G.F."/>
            <person name="Sarkar A."/>
            <person name="Savel G."/>
            <person name="Schacherer J."/>
            <person name="Seret M.L."/>
            <person name="Talla E."/>
            <person name="Samson G."/>
            <person name="Jubin C."/>
            <person name="Poulain J."/>
            <person name="Vacherie B."/>
            <person name="Barbe V."/>
            <person name="Pelletier E."/>
            <person name="Sherman D.J."/>
            <person name="Westhof E."/>
            <person name="Weissenbach J."/>
            <person name="Baret P.V."/>
            <person name="Wincker P."/>
            <person name="Gaillardin C."/>
            <person name="Dujon B."/>
            <person name="Souciet J.L."/>
        </authorList>
    </citation>
    <scope>NUCLEOTIDE SEQUENCE [LARGE SCALE GENOMIC DNA]</scope>
    <source>
        <strain evidence="2">CBS 270.75 / DBVPG 7215 / KCTC 17166 / NRRL Y-17582</strain>
    </source>
</reference>
<dbReference type="KEGG" id="erc:Ecym_8420"/>
<organism evidence="1 2">
    <name type="scientific">Eremothecium cymbalariae (strain CBS 270.75 / DBVPG 7215 / KCTC 17166 / NRRL Y-17582)</name>
    <name type="common">Yeast</name>
    <dbReference type="NCBI Taxonomy" id="931890"/>
    <lineage>
        <taxon>Eukaryota</taxon>
        <taxon>Fungi</taxon>
        <taxon>Dikarya</taxon>
        <taxon>Ascomycota</taxon>
        <taxon>Saccharomycotina</taxon>
        <taxon>Saccharomycetes</taxon>
        <taxon>Saccharomycetales</taxon>
        <taxon>Saccharomycetaceae</taxon>
        <taxon>Eremothecium</taxon>
    </lineage>
</organism>
<dbReference type="Proteomes" id="UP000006790">
    <property type="component" value="Chromosome 8"/>
</dbReference>
<dbReference type="RefSeq" id="XP_003648506.1">
    <property type="nucleotide sequence ID" value="XM_003648458.1"/>
</dbReference>
<dbReference type="eggNOG" id="ENOG502RYC2">
    <property type="taxonomic scope" value="Eukaryota"/>
</dbReference>
<dbReference type="FunCoup" id="G8JXW5">
    <property type="interactions" value="70"/>
</dbReference>
<dbReference type="InParanoid" id="G8JXW5"/>
<dbReference type="HOGENOM" id="CLU_451287_0_0_1"/>
<keyword evidence="2" id="KW-1185">Reference proteome</keyword>
<dbReference type="OrthoDB" id="4069973at2759"/>
<name>G8JXW5_ERECY</name>
<dbReference type="OMA" id="SHKTLWS"/>
<sequence length="605" mass="69761">MNDIFRWKDLFFVFLRRKPAHAPMYRDTVRASGSFKDFRRPVESGRVSEKVAVEIPDDLLRMPLSKFKDIIVYDATKKNIEFKFYKNCGLHGVGNLQTFKRYSEIAQLFMNPVDSKYAILSTKNCSWIEKRNPVLHPDVSLTLSTFYTCKIKLFSTSGESIEVLWPSAEYSLLCRGVGVTQHKFDELSKNHITHVEHPLTKQSVPVIVVDSIQDGVDAIGLFPCKIPAQAKFFYSRLEYDAILPSRTCNSEEVSIIDQLMVRGNTGQYMGLSQIYLKLENLFPDKETIDSPRFSTVQTVSMLLDPLKTGRFNTKETSRLNNNCSPDVLRGVLFSSNIDNAQLRDEFYKLSLLKYAYDSTKIEDELPSGYKLEGLRPYDHHMIYEFRKLQALPLPQNMKEISFVKQQFDTFIRNITIYRTITKVNLEEHQMRSNSQIVQSMLYNCKFFPIFYPNLYAEIAEELKDAPPLNLPAEQPGDATLEFELATAILHMECEAYKATYESWKISETTNAKRKKKLKTFQIVITTNIPLIHPYMLSLLRRISKCTTRILTPGGLKTMQQTHQLLLHQSVGTDTNVYLYQQKQKAEALQRSRSDVLENAIKLLAK</sequence>
<protein>
    <submittedName>
        <fullName evidence="1">Uncharacterized protein</fullName>
    </submittedName>
</protein>